<dbReference type="SUPFAM" id="SSF56112">
    <property type="entry name" value="Protein kinase-like (PK-like)"/>
    <property type="match status" value="1"/>
</dbReference>
<gene>
    <name evidence="1" type="ORF">L873DRAFT_1711030</name>
</gene>
<organism evidence="1 2">
    <name type="scientific">Choiromyces venosus 120613-1</name>
    <dbReference type="NCBI Taxonomy" id="1336337"/>
    <lineage>
        <taxon>Eukaryota</taxon>
        <taxon>Fungi</taxon>
        <taxon>Dikarya</taxon>
        <taxon>Ascomycota</taxon>
        <taxon>Pezizomycotina</taxon>
        <taxon>Pezizomycetes</taxon>
        <taxon>Pezizales</taxon>
        <taxon>Tuberaceae</taxon>
        <taxon>Choiromyces</taxon>
    </lineage>
</organism>
<dbReference type="PANTHER" id="PTHR11012:SF30">
    <property type="entry name" value="PROTEIN KINASE-LIKE DOMAIN-CONTAINING"/>
    <property type="match status" value="1"/>
</dbReference>
<keyword evidence="2" id="KW-1185">Reference proteome</keyword>
<dbReference type="EMBL" id="ML120479">
    <property type="protein sequence ID" value="RPA92161.1"/>
    <property type="molecule type" value="Genomic_DNA"/>
</dbReference>
<evidence type="ECO:0000313" key="2">
    <source>
        <dbReference type="Proteomes" id="UP000276215"/>
    </source>
</evidence>
<name>A0A3N4J6C1_9PEZI</name>
<proteinExistence type="predicted"/>
<dbReference type="InterPro" id="IPR011009">
    <property type="entry name" value="Kinase-like_dom_sf"/>
</dbReference>
<protein>
    <recommendedName>
        <fullName evidence="3">CHK kinase-like domain-containing protein</fullName>
    </recommendedName>
</protein>
<dbReference type="InterPro" id="IPR004119">
    <property type="entry name" value="EcKL"/>
</dbReference>
<dbReference type="Proteomes" id="UP000276215">
    <property type="component" value="Unassembled WGS sequence"/>
</dbReference>
<evidence type="ECO:0000313" key="1">
    <source>
        <dbReference type="EMBL" id="RPA92161.1"/>
    </source>
</evidence>
<dbReference type="PANTHER" id="PTHR11012">
    <property type="entry name" value="PROTEIN KINASE-LIKE DOMAIN-CONTAINING"/>
    <property type="match status" value="1"/>
</dbReference>
<dbReference type="Gene3D" id="3.90.1200.10">
    <property type="match status" value="1"/>
</dbReference>
<dbReference type="OrthoDB" id="411145at2759"/>
<reference evidence="1 2" key="1">
    <citation type="journal article" date="2018" name="Nat. Ecol. Evol.">
        <title>Pezizomycetes genomes reveal the molecular basis of ectomycorrhizal truffle lifestyle.</title>
        <authorList>
            <person name="Murat C."/>
            <person name="Payen T."/>
            <person name="Noel B."/>
            <person name="Kuo A."/>
            <person name="Morin E."/>
            <person name="Chen J."/>
            <person name="Kohler A."/>
            <person name="Krizsan K."/>
            <person name="Balestrini R."/>
            <person name="Da Silva C."/>
            <person name="Montanini B."/>
            <person name="Hainaut M."/>
            <person name="Levati E."/>
            <person name="Barry K.W."/>
            <person name="Belfiori B."/>
            <person name="Cichocki N."/>
            <person name="Clum A."/>
            <person name="Dockter R.B."/>
            <person name="Fauchery L."/>
            <person name="Guy J."/>
            <person name="Iotti M."/>
            <person name="Le Tacon F."/>
            <person name="Lindquist E.A."/>
            <person name="Lipzen A."/>
            <person name="Malagnac F."/>
            <person name="Mello A."/>
            <person name="Molinier V."/>
            <person name="Miyauchi S."/>
            <person name="Poulain J."/>
            <person name="Riccioni C."/>
            <person name="Rubini A."/>
            <person name="Sitrit Y."/>
            <person name="Splivallo R."/>
            <person name="Traeger S."/>
            <person name="Wang M."/>
            <person name="Zifcakova L."/>
            <person name="Wipf D."/>
            <person name="Zambonelli A."/>
            <person name="Paolocci F."/>
            <person name="Nowrousian M."/>
            <person name="Ottonello S."/>
            <person name="Baldrian P."/>
            <person name="Spatafora J.W."/>
            <person name="Henrissat B."/>
            <person name="Nagy L.G."/>
            <person name="Aury J.M."/>
            <person name="Wincker P."/>
            <person name="Grigoriev I.V."/>
            <person name="Bonfante P."/>
            <person name="Martin F.M."/>
        </authorList>
    </citation>
    <scope>NUCLEOTIDE SEQUENCE [LARGE SCALE GENOMIC DNA]</scope>
    <source>
        <strain evidence="1 2">120613-1</strain>
    </source>
</reference>
<accession>A0A3N4J6C1</accession>
<dbReference type="AlphaFoldDB" id="A0A3N4J6C1"/>
<dbReference type="Pfam" id="PF02958">
    <property type="entry name" value="EcKL"/>
    <property type="match status" value="1"/>
</dbReference>
<evidence type="ECO:0008006" key="3">
    <source>
        <dbReference type="Google" id="ProtNLM"/>
    </source>
</evidence>
<sequence>MPISISLTPLLPPSYTLRSQTLLASLWSDYGHIHRLTLTTPTNATPTPYILKQIQDPPTSSSNSPPSESHLRKLISYRVERYFYTTLSRLLPTDITKVATRHDVAEEHVDDALLLEDLTTEFPLRVHTLPLDKTRAVIRWLAGFHATFWGHAGVPLIAPPGEVAEPDTVEGVWAQGGYWYLDTRAEEYATLEESKEEYAWLLPYTIPVAQKLKSEPLGRTLLHGDVKGANMLFSKPSAASREVKCALYDFQYVGSGLGVVDLVSFMGKTIDEKDITGREKEEALLRFYFDELERLLKEMGVEMGAYTFKVLYQQWEWALVDWMRFISGWGSWGNAEWVAKRSKEVCAKWRRGGGLWCFLCALVDICRRGVSL</sequence>